<dbReference type="NCBIfam" id="TIGR01730">
    <property type="entry name" value="RND_mfp"/>
    <property type="match status" value="1"/>
</dbReference>
<comment type="similarity">
    <text evidence="1">Belongs to the membrane fusion protein (MFP) (TC 8.A.1) family.</text>
</comment>
<dbReference type="Gene3D" id="1.10.287.470">
    <property type="entry name" value="Helix hairpin bin"/>
    <property type="match status" value="1"/>
</dbReference>
<dbReference type="InterPro" id="IPR006143">
    <property type="entry name" value="RND_pump_MFP"/>
</dbReference>
<dbReference type="Gene3D" id="2.40.30.170">
    <property type="match status" value="1"/>
</dbReference>
<evidence type="ECO:0000256" key="2">
    <source>
        <dbReference type="SAM" id="Coils"/>
    </source>
</evidence>
<dbReference type="Pfam" id="PF25954">
    <property type="entry name" value="Beta-barrel_RND_2"/>
    <property type="match status" value="1"/>
</dbReference>
<evidence type="ECO:0000313" key="6">
    <source>
        <dbReference type="Proteomes" id="UP000832011"/>
    </source>
</evidence>
<evidence type="ECO:0000259" key="4">
    <source>
        <dbReference type="Pfam" id="PF25973"/>
    </source>
</evidence>
<dbReference type="Pfam" id="PF25973">
    <property type="entry name" value="BSH_CzcB"/>
    <property type="match status" value="1"/>
</dbReference>
<reference evidence="5 6" key="1">
    <citation type="journal article" date="2022" name="Res Sq">
        <title>Evolution of multicellular longitudinally dividing oral cavity symbionts (Neisseriaceae).</title>
        <authorList>
            <person name="Nyongesa S."/>
            <person name="Weber P."/>
            <person name="Bernet E."/>
            <person name="Pullido F."/>
            <person name="Nieckarz M."/>
            <person name="Delaby M."/>
            <person name="Nieves C."/>
            <person name="Viehboeck T."/>
            <person name="Krause N."/>
            <person name="Rivera-Millot A."/>
            <person name="Nakamura A."/>
            <person name="Vischer N."/>
            <person name="VanNieuwenhze M."/>
            <person name="Brun Y."/>
            <person name="Cava F."/>
            <person name="Bulgheresi S."/>
            <person name="Veyrier F."/>
        </authorList>
    </citation>
    <scope>NUCLEOTIDE SEQUENCE [LARGE SCALE GENOMIC DNA]</scope>
    <source>
        <strain evidence="5 6">SN4</strain>
    </source>
</reference>
<sequence>MCALLLVLAACGKNDNAAKSPQVVSKQLSAADVLTVQAQDFAQVVAFTGSLKPIKEATVSAESGGTVSNVLVDEGNAVEAGQVVAVLDNQSVRESLQAQRAQVQNSQANLDLAATKLKQQQVLFGKGFVSKLALEQAQNEYKVALGSHKAQQAELAKLNKNQADAQVRAPISGVVYDKLVNNGELVNAGGQILKIAQTKVLEIAATVSAEQVTFVKVGQEVSFTVATGAPVQTGHIVRINPVADASTRQFTVFIHVPNANGDLKAGQFAQGNIVLNRVAQALVVPETAIHQADGKEFVYVVSQGKLNKRPVTSVLKDATTARVAVEGLQAGDAVLRTELLGIKVGDTVKLPVAEK</sequence>
<proteinExistence type="inferred from homology"/>
<evidence type="ECO:0000313" key="5">
    <source>
        <dbReference type="EMBL" id="UOO88151.1"/>
    </source>
</evidence>
<dbReference type="Gene3D" id="2.40.50.100">
    <property type="match status" value="1"/>
</dbReference>
<dbReference type="InterPro" id="IPR058792">
    <property type="entry name" value="Beta-barrel_RND_2"/>
</dbReference>
<protein>
    <submittedName>
        <fullName evidence="5">Efflux RND transporter periplasmic adaptor subunit</fullName>
    </submittedName>
</protein>
<evidence type="ECO:0000256" key="1">
    <source>
        <dbReference type="ARBA" id="ARBA00009477"/>
    </source>
</evidence>
<dbReference type="Gene3D" id="2.40.420.20">
    <property type="match status" value="1"/>
</dbReference>
<dbReference type="InterPro" id="IPR058647">
    <property type="entry name" value="BSH_CzcB-like"/>
</dbReference>
<keyword evidence="6" id="KW-1185">Reference proteome</keyword>
<accession>A0ABY4DXA5</accession>
<dbReference type="SUPFAM" id="SSF111369">
    <property type="entry name" value="HlyD-like secretion proteins"/>
    <property type="match status" value="1"/>
</dbReference>
<organism evidence="5 6">
    <name type="scientific">Vitreoscilla massiliensis</name>
    <dbReference type="NCBI Taxonomy" id="1689272"/>
    <lineage>
        <taxon>Bacteria</taxon>
        <taxon>Pseudomonadati</taxon>
        <taxon>Pseudomonadota</taxon>
        <taxon>Betaproteobacteria</taxon>
        <taxon>Neisseriales</taxon>
        <taxon>Neisseriaceae</taxon>
        <taxon>Vitreoscilla</taxon>
    </lineage>
</organism>
<dbReference type="RefSeq" id="WP_058356413.1">
    <property type="nucleotide sequence ID" value="NZ_CABKVG010000009.1"/>
</dbReference>
<feature type="coiled-coil region" evidence="2">
    <location>
        <begin position="134"/>
        <end position="168"/>
    </location>
</feature>
<feature type="domain" description="CzcB-like barrel-sandwich hybrid" evidence="4">
    <location>
        <begin position="56"/>
        <end position="196"/>
    </location>
</feature>
<gene>
    <name evidence="5" type="ORF">LVJ82_11710</name>
</gene>
<dbReference type="EMBL" id="CP091511">
    <property type="protein sequence ID" value="UOO88151.1"/>
    <property type="molecule type" value="Genomic_DNA"/>
</dbReference>
<keyword evidence="2" id="KW-0175">Coiled coil</keyword>
<dbReference type="Proteomes" id="UP000832011">
    <property type="component" value="Chromosome"/>
</dbReference>
<evidence type="ECO:0000259" key="3">
    <source>
        <dbReference type="Pfam" id="PF25954"/>
    </source>
</evidence>
<dbReference type="PANTHER" id="PTHR30469:SF33">
    <property type="entry name" value="SLR1207 PROTEIN"/>
    <property type="match status" value="1"/>
</dbReference>
<name>A0ABY4DXA5_9NEIS</name>
<dbReference type="PANTHER" id="PTHR30469">
    <property type="entry name" value="MULTIDRUG RESISTANCE PROTEIN MDTA"/>
    <property type="match status" value="1"/>
</dbReference>
<feature type="domain" description="CusB-like beta-barrel" evidence="3">
    <location>
        <begin position="204"/>
        <end position="272"/>
    </location>
</feature>